<reference evidence="6 7" key="1">
    <citation type="journal article" date="2023" name="Elife">
        <title>Identification of key yeast species and microbe-microbe interactions impacting larval growth of Drosophila in the wild.</title>
        <authorList>
            <person name="Mure A."/>
            <person name="Sugiura Y."/>
            <person name="Maeda R."/>
            <person name="Honda K."/>
            <person name="Sakurai N."/>
            <person name="Takahashi Y."/>
            <person name="Watada M."/>
            <person name="Katoh T."/>
            <person name="Gotoh A."/>
            <person name="Gotoh Y."/>
            <person name="Taniguchi I."/>
            <person name="Nakamura K."/>
            <person name="Hayashi T."/>
            <person name="Katayama T."/>
            <person name="Uemura T."/>
            <person name="Hattori Y."/>
        </authorList>
    </citation>
    <scope>NUCLEOTIDE SEQUENCE [LARGE SCALE GENOMIC DNA]</scope>
    <source>
        <strain evidence="6 7">SC-9</strain>
    </source>
</reference>
<comment type="caution">
    <text evidence="6">The sequence shown here is derived from an EMBL/GenBank/DDBJ whole genome shotgun (WGS) entry which is preliminary data.</text>
</comment>
<keyword evidence="4" id="KW-0010">Activator</keyword>
<evidence type="ECO:0000313" key="7">
    <source>
        <dbReference type="Proteomes" id="UP001360560"/>
    </source>
</evidence>
<feature type="compositionally biased region" description="Polar residues" evidence="5">
    <location>
        <begin position="182"/>
        <end position="209"/>
    </location>
</feature>
<dbReference type="GO" id="GO:0003712">
    <property type="term" value="F:transcription coregulator activity"/>
    <property type="evidence" value="ECO:0007669"/>
    <property type="project" value="InterPro"/>
</dbReference>
<dbReference type="GO" id="GO:0016592">
    <property type="term" value="C:mediator complex"/>
    <property type="evidence" value="ECO:0007669"/>
    <property type="project" value="InterPro"/>
</dbReference>
<gene>
    <name evidence="4" type="primary">MED11</name>
    <name evidence="6" type="ORF">DASC09_019780</name>
</gene>
<dbReference type="GO" id="GO:0006357">
    <property type="term" value="P:regulation of transcription by RNA polymerase II"/>
    <property type="evidence" value="ECO:0007669"/>
    <property type="project" value="InterPro"/>
</dbReference>
<keyword evidence="4" id="KW-0804">Transcription</keyword>
<comment type="subunit">
    <text evidence="4">Component of the Mediator complex.</text>
</comment>
<feature type="compositionally biased region" description="Basic and acidic residues" evidence="5">
    <location>
        <begin position="143"/>
        <end position="161"/>
    </location>
</feature>
<keyword evidence="4" id="KW-0805">Transcription regulation</keyword>
<dbReference type="InterPro" id="IPR019404">
    <property type="entry name" value="Mediator_Med11"/>
</dbReference>
<evidence type="ECO:0000256" key="2">
    <source>
        <dbReference type="ARBA" id="ARBA00008186"/>
    </source>
</evidence>
<evidence type="ECO:0000256" key="1">
    <source>
        <dbReference type="ARBA" id="ARBA00004123"/>
    </source>
</evidence>
<proteinExistence type="inferred from homology"/>
<dbReference type="AlphaFoldDB" id="A0AAV5QII4"/>
<dbReference type="Gene3D" id="1.10.287.3490">
    <property type="match status" value="1"/>
</dbReference>
<name>A0AAV5QII4_9ASCO</name>
<comment type="similarity">
    <text evidence="2 4">Belongs to the Mediator complex subunit 11 family.</text>
</comment>
<feature type="compositionally biased region" description="Acidic residues" evidence="5">
    <location>
        <begin position="233"/>
        <end position="244"/>
    </location>
</feature>
<comment type="function">
    <text evidence="4">Component of the Mediator complex, a coactivator involved in the regulated transcription of nearly all RNA polymerase II-dependent genes. Mediator functions as a bridge to convey information from gene-specific regulatory proteins to the basal RNA polymerase II transcription machinery. Mediator is recruited to promoters by direct interactions with regulatory proteins and serves as a scaffold for the assembly of a functional pre-initiation complex with RNA polymerase II and the general transcription factors.</text>
</comment>
<feature type="compositionally biased region" description="Basic and acidic residues" evidence="5">
    <location>
        <begin position="221"/>
        <end position="232"/>
    </location>
</feature>
<keyword evidence="7" id="KW-1185">Reference proteome</keyword>
<dbReference type="EMBL" id="BTFZ01000003">
    <property type="protein sequence ID" value="GMM34653.1"/>
    <property type="molecule type" value="Genomic_DNA"/>
</dbReference>
<sequence>MSQQSALDFVEERLTNLTIIDEKLVALLQHVSSTLENVKQGRISELTASSSPVSSSSSDYMNHSTYEFQKSVTNFYQDLEFMSSRLRREIILMDKQTSFNQTNPNDVSLLPITIDKKASWVGDWKFTNQINEIKQLLNQDTNYPDKIDFSQRRPRKPDEKISPLSQISPKETNIEVHKSTNDVKNTTEPQTSIENSNAQIMSTNPQPTEVANKYPEPPQDDSSKPKIEKETNEVIEIDDHDDFEMVSYDSKKQSDNVNGEPIAIDEITSGESSPATKNEVIDLDNENDIL</sequence>
<accession>A0AAV5QII4</accession>
<evidence type="ECO:0000256" key="5">
    <source>
        <dbReference type="SAM" id="MobiDB-lite"/>
    </source>
</evidence>
<evidence type="ECO:0000256" key="3">
    <source>
        <dbReference type="ARBA" id="ARBA00023242"/>
    </source>
</evidence>
<dbReference type="Proteomes" id="UP001360560">
    <property type="component" value="Unassembled WGS sequence"/>
</dbReference>
<feature type="compositionally biased region" description="Basic and acidic residues" evidence="5">
    <location>
        <begin position="172"/>
        <end position="181"/>
    </location>
</feature>
<evidence type="ECO:0000313" key="6">
    <source>
        <dbReference type="EMBL" id="GMM34653.1"/>
    </source>
</evidence>
<feature type="region of interest" description="Disordered" evidence="5">
    <location>
        <begin position="143"/>
        <end position="290"/>
    </location>
</feature>
<evidence type="ECO:0000256" key="4">
    <source>
        <dbReference type="RuleBase" id="RU364147"/>
    </source>
</evidence>
<keyword evidence="3 4" id="KW-0539">Nucleus</keyword>
<organism evidence="6 7">
    <name type="scientific">Saccharomycopsis crataegensis</name>
    <dbReference type="NCBI Taxonomy" id="43959"/>
    <lineage>
        <taxon>Eukaryota</taxon>
        <taxon>Fungi</taxon>
        <taxon>Dikarya</taxon>
        <taxon>Ascomycota</taxon>
        <taxon>Saccharomycotina</taxon>
        <taxon>Saccharomycetes</taxon>
        <taxon>Saccharomycopsidaceae</taxon>
        <taxon>Saccharomycopsis</taxon>
    </lineage>
</organism>
<dbReference type="Pfam" id="PF10280">
    <property type="entry name" value="Med11"/>
    <property type="match status" value="1"/>
</dbReference>
<protein>
    <recommendedName>
        <fullName evidence="4">Mediator of RNA polymerase II transcription subunit 11</fullName>
    </recommendedName>
    <alternativeName>
        <fullName evidence="4">Mediator complex subunit 11</fullName>
    </alternativeName>
</protein>
<feature type="compositionally biased region" description="Acidic residues" evidence="5">
    <location>
        <begin position="281"/>
        <end position="290"/>
    </location>
</feature>
<comment type="subcellular location">
    <subcellularLocation>
        <location evidence="1 4">Nucleus</location>
    </subcellularLocation>
</comment>